<feature type="transmembrane region" description="Helical" evidence="1">
    <location>
        <begin position="74"/>
        <end position="103"/>
    </location>
</feature>
<dbReference type="EMBL" id="BAAAYX010000020">
    <property type="protein sequence ID" value="GAA3714298.1"/>
    <property type="molecule type" value="Genomic_DNA"/>
</dbReference>
<feature type="transmembrane region" description="Helical" evidence="1">
    <location>
        <begin position="29"/>
        <end position="53"/>
    </location>
</feature>
<comment type="caution">
    <text evidence="2">The sequence shown here is derived from an EMBL/GenBank/DDBJ whole genome shotgun (WGS) entry which is preliminary data.</text>
</comment>
<evidence type="ECO:0000256" key="1">
    <source>
        <dbReference type="SAM" id="Phobius"/>
    </source>
</evidence>
<name>A0ABP7E4N3_9ACTN</name>
<evidence type="ECO:0000313" key="3">
    <source>
        <dbReference type="Proteomes" id="UP001500051"/>
    </source>
</evidence>
<reference evidence="3" key="1">
    <citation type="journal article" date="2019" name="Int. J. Syst. Evol. Microbiol.">
        <title>The Global Catalogue of Microorganisms (GCM) 10K type strain sequencing project: providing services to taxonomists for standard genome sequencing and annotation.</title>
        <authorList>
            <consortium name="The Broad Institute Genomics Platform"/>
            <consortium name="The Broad Institute Genome Sequencing Center for Infectious Disease"/>
            <person name="Wu L."/>
            <person name="Ma J."/>
        </authorList>
    </citation>
    <scope>NUCLEOTIDE SEQUENCE [LARGE SCALE GENOMIC DNA]</scope>
    <source>
        <strain evidence="3">JCM 16548</strain>
    </source>
</reference>
<sequence>MIMTLVVGWALTGLTIVVAGVLAGRSRRALRVGLAAVAFSLAGLGAVGLAVLVATDTDLSAIAAASYLPVVRDLAAAAAGSPLASVVVSLLIAVQATAGLLILFDGRWVETGLAAAVGVQVGLLALGWWAFLVSPLVITALVLLWRARRRDVDRPLYLPDILDAREHDRRS</sequence>
<gene>
    <name evidence="2" type="ORF">GCM10022204_36710</name>
</gene>
<keyword evidence="3" id="KW-1185">Reference proteome</keyword>
<feature type="transmembrane region" description="Helical" evidence="1">
    <location>
        <begin position="123"/>
        <end position="145"/>
    </location>
</feature>
<accession>A0ABP7E4N3</accession>
<dbReference type="Proteomes" id="UP001500051">
    <property type="component" value="Unassembled WGS sequence"/>
</dbReference>
<evidence type="ECO:0000313" key="2">
    <source>
        <dbReference type="EMBL" id="GAA3714298.1"/>
    </source>
</evidence>
<proteinExistence type="predicted"/>
<keyword evidence="1" id="KW-0472">Membrane</keyword>
<organism evidence="2 3">
    <name type="scientific">Microlunatus aurantiacus</name>
    <dbReference type="NCBI Taxonomy" id="446786"/>
    <lineage>
        <taxon>Bacteria</taxon>
        <taxon>Bacillati</taxon>
        <taxon>Actinomycetota</taxon>
        <taxon>Actinomycetes</taxon>
        <taxon>Propionibacteriales</taxon>
        <taxon>Propionibacteriaceae</taxon>
        <taxon>Microlunatus</taxon>
    </lineage>
</organism>
<protein>
    <submittedName>
        <fullName evidence="2">Uncharacterized protein</fullName>
    </submittedName>
</protein>
<keyword evidence="1" id="KW-0812">Transmembrane</keyword>
<keyword evidence="1" id="KW-1133">Transmembrane helix</keyword>